<evidence type="ECO:0000256" key="1">
    <source>
        <dbReference type="ARBA" id="ARBA00004510"/>
    </source>
</evidence>
<feature type="domain" description="PH" evidence="7">
    <location>
        <begin position="295"/>
        <end position="390"/>
    </location>
</feature>
<dbReference type="EMBL" id="CABPRJ010000001">
    <property type="protein sequence ID" value="VVC24079.1"/>
    <property type="molecule type" value="Genomic_DNA"/>
</dbReference>
<dbReference type="CDD" id="cd01225">
    <property type="entry name" value="PH_Cool_Pix"/>
    <property type="match status" value="1"/>
</dbReference>
<dbReference type="CDD" id="cd00160">
    <property type="entry name" value="RhoGEF"/>
    <property type="match status" value="1"/>
</dbReference>
<evidence type="ECO:0000256" key="3">
    <source>
        <dbReference type="ARBA" id="ARBA00022658"/>
    </source>
</evidence>
<dbReference type="SUPFAM" id="SSF48065">
    <property type="entry name" value="DBL homology domain (DH-domain)"/>
    <property type="match status" value="1"/>
</dbReference>
<dbReference type="AlphaFoldDB" id="A0A5E4LX60"/>
<dbReference type="Gene3D" id="2.30.30.40">
    <property type="entry name" value="SH3 Domains"/>
    <property type="match status" value="1"/>
</dbReference>
<dbReference type="PANTHER" id="PTHR46026:SF1">
    <property type="entry name" value="RHO-TYPE GUANINE NUCLEOTIDE EXCHANGE FACTOR, ISOFORM F"/>
    <property type="match status" value="1"/>
</dbReference>
<dbReference type="InterPro" id="IPR000219">
    <property type="entry name" value="DH_dom"/>
</dbReference>
<dbReference type="Pfam" id="PF00169">
    <property type="entry name" value="PH"/>
    <property type="match status" value="1"/>
</dbReference>
<name>A0A5E4LX60_9HEMI</name>
<reference evidence="9 10" key="1">
    <citation type="submission" date="2019-08" db="EMBL/GenBank/DDBJ databases">
        <authorList>
            <person name="Alioto T."/>
            <person name="Alioto T."/>
            <person name="Gomez Garrido J."/>
        </authorList>
    </citation>
    <scope>NUCLEOTIDE SEQUENCE [LARGE SCALE GENOMIC DNA]</scope>
</reference>
<proteinExistence type="predicted"/>
<dbReference type="PANTHER" id="PTHR46026">
    <property type="entry name" value="RHO-TYPE GUANINE NUCLEOTIDE EXCHANGE FACTOR, ISOFORM F"/>
    <property type="match status" value="1"/>
</dbReference>
<dbReference type="GO" id="GO:0016192">
    <property type="term" value="P:vesicle-mediated transport"/>
    <property type="evidence" value="ECO:0007669"/>
    <property type="project" value="UniProtKB-ARBA"/>
</dbReference>
<dbReference type="SUPFAM" id="SSF50044">
    <property type="entry name" value="SH3-domain"/>
    <property type="match status" value="1"/>
</dbReference>
<keyword evidence="4" id="KW-0966">Cell projection</keyword>
<dbReference type="PROSITE" id="PS50002">
    <property type="entry name" value="SH3"/>
    <property type="match status" value="1"/>
</dbReference>
<evidence type="ECO:0000256" key="5">
    <source>
        <dbReference type="PROSITE-ProRule" id="PRU00192"/>
    </source>
</evidence>
<dbReference type="Gene3D" id="2.30.29.30">
    <property type="entry name" value="Pleckstrin-homology domain (PH domain)/Phosphotyrosine-binding domain (PTB)"/>
    <property type="match status" value="1"/>
</dbReference>
<sequence length="475" mass="53910">MTSNEPLLVQAVYSFKGKNNDELCLKKGDIVIVTQKEAGGWWEGTLNDKTGWFPSNYVREYKPQGEHTSNIKVPTIPVDLTDQLRANRAVVVMDIIESEKAYVTELITLIQNFLIPLKHSNIMNIDEYNKLINNIEEISKVHEGFLQALEQISALPQSDQRIGKLFLNKASHIRGVHLKYCVSHPRAVNIIEKYKDELNQIMETQGAVSPGILVLTVSLSKPFRRLEKYNGMLQELERHLEENHVDRGDTQRSVSIYKEIATVCLSTRKQKELELSILNGVIHGWEGSDACNLGDAVKIGSVAFGLEHKDRYLILFHTHLVILSVSRRLSSFIYEGKLPLSGISITKLDNAGSIKNAFEISGPLIDRILVICQTKEEQIDWIQKINKQLENNCPIINTTNNKSMIKGNMMAWDVTKLRPIPPQQIFHHVNEKNISVTQKYDRTFEDDGKVLSVFEAFCSIKKSRHISSSDHTILS</sequence>
<dbReference type="OrthoDB" id="6019202at2759"/>
<dbReference type="InterPro" id="IPR036028">
    <property type="entry name" value="SH3-like_dom_sf"/>
</dbReference>
<evidence type="ECO:0000259" key="8">
    <source>
        <dbReference type="PROSITE" id="PS50010"/>
    </source>
</evidence>
<dbReference type="Pfam" id="PF00621">
    <property type="entry name" value="RhoGEF"/>
    <property type="match status" value="1"/>
</dbReference>
<dbReference type="SMART" id="SM00325">
    <property type="entry name" value="RhoGEF"/>
    <property type="match status" value="1"/>
</dbReference>
<dbReference type="CDD" id="cd11877">
    <property type="entry name" value="SH3_PIX"/>
    <property type="match status" value="1"/>
</dbReference>
<dbReference type="GO" id="GO:0005085">
    <property type="term" value="F:guanyl-nucleotide exchange factor activity"/>
    <property type="evidence" value="ECO:0007669"/>
    <property type="project" value="UniProtKB-KW"/>
</dbReference>
<dbReference type="GO" id="GO:0005737">
    <property type="term" value="C:cytoplasm"/>
    <property type="evidence" value="ECO:0007669"/>
    <property type="project" value="TreeGrafter"/>
</dbReference>
<evidence type="ECO:0000313" key="9">
    <source>
        <dbReference type="EMBL" id="VVC24079.1"/>
    </source>
</evidence>
<dbReference type="SMART" id="SM00326">
    <property type="entry name" value="SH3"/>
    <property type="match status" value="1"/>
</dbReference>
<feature type="domain" description="SH3" evidence="6">
    <location>
        <begin position="4"/>
        <end position="63"/>
    </location>
</feature>
<dbReference type="FunFam" id="1.20.900.10:FF:000016">
    <property type="entry name" value="Rho guanine nucleotide exchange factor 6"/>
    <property type="match status" value="1"/>
</dbReference>
<dbReference type="InterPro" id="IPR046376">
    <property type="entry name" value="PH_Cool_Pix"/>
</dbReference>
<evidence type="ECO:0000313" key="10">
    <source>
        <dbReference type="Proteomes" id="UP000325440"/>
    </source>
</evidence>
<evidence type="ECO:0000256" key="2">
    <source>
        <dbReference type="ARBA" id="ARBA00022443"/>
    </source>
</evidence>
<keyword evidence="10" id="KW-1185">Reference proteome</keyword>
<organism evidence="9 10">
    <name type="scientific">Cinara cedri</name>
    <dbReference type="NCBI Taxonomy" id="506608"/>
    <lineage>
        <taxon>Eukaryota</taxon>
        <taxon>Metazoa</taxon>
        <taxon>Ecdysozoa</taxon>
        <taxon>Arthropoda</taxon>
        <taxon>Hexapoda</taxon>
        <taxon>Insecta</taxon>
        <taxon>Pterygota</taxon>
        <taxon>Neoptera</taxon>
        <taxon>Paraneoptera</taxon>
        <taxon>Hemiptera</taxon>
        <taxon>Sternorrhyncha</taxon>
        <taxon>Aphidomorpha</taxon>
        <taxon>Aphidoidea</taxon>
        <taxon>Aphididae</taxon>
        <taxon>Lachninae</taxon>
        <taxon>Cinara</taxon>
    </lineage>
</organism>
<dbReference type="Pfam" id="PF00018">
    <property type="entry name" value="SH3_1"/>
    <property type="match status" value="1"/>
</dbReference>
<evidence type="ECO:0000259" key="6">
    <source>
        <dbReference type="PROSITE" id="PS50002"/>
    </source>
</evidence>
<dbReference type="GO" id="GO:0030027">
    <property type="term" value="C:lamellipodium"/>
    <property type="evidence" value="ECO:0007669"/>
    <property type="project" value="UniProtKB-SubCell"/>
</dbReference>
<dbReference type="PROSITE" id="PS50003">
    <property type="entry name" value="PH_DOMAIN"/>
    <property type="match status" value="1"/>
</dbReference>
<dbReference type="InterPro" id="IPR011993">
    <property type="entry name" value="PH-like_dom_sf"/>
</dbReference>
<dbReference type="InterPro" id="IPR001849">
    <property type="entry name" value="PH_domain"/>
</dbReference>
<feature type="domain" description="DH" evidence="8">
    <location>
        <begin position="87"/>
        <end position="267"/>
    </location>
</feature>
<evidence type="ECO:0000256" key="4">
    <source>
        <dbReference type="ARBA" id="ARBA00023273"/>
    </source>
</evidence>
<dbReference type="InterPro" id="IPR035899">
    <property type="entry name" value="DBL_dom_sf"/>
</dbReference>
<dbReference type="Gene3D" id="1.20.900.10">
    <property type="entry name" value="Dbl homology (DH) domain"/>
    <property type="match status" value="1"/>
</dbReference>
<keyword evidence="2 5" id="KW-0728">SH3 domain</keyword>
<dbReference type="Proteomes" id="UP000325440">
    <property type="component" value="Unassembled WGS sequence"/>
</dbReference>
<keyword evidence="3" id="KW-0344">Guanine-nucleotide releasing factor</keyword>
<dbReference type="FunFam" id="2.30.30.40:FF:000072">
    <property type="entry name" value="Unconventional Myosin IB"/>
    <property type="match status" value="1"/>
</dbReference>
<evidence type="ECO:0000259" key="7">
    <source>
        <dbReference type="PROSITE" id="PS50003"/>
    </source>
</evidence>
<dbReference type="PROSITE" id="PS50010">
    <property type="entry name" value="DH_2"/>
    <property type="match status" value="1"/>
</dbReference>
<dbReference type="InterPro" id="IPR001452">
    <property type="entry name" value="SH3_domain"/>
</dbReference>
<dbReference type="PRINTS" id="PR00452">
    <property type="entry name" value="SH3DOMAIN"/>
</dbReference>
<dbReference type="SUPFAM" id="SSF50729">
    <property type="entry name" value="PH domain-like"/>
    <property type="match status" value="1"/>
</dbReference>
<accession>A0A5E4LX60</accession>
<comment type="subcellular location">
    <subcellularLocation>
        <location evidence="1">Cell projection</location>
        <location evidence="1">Lamellipodium</location>
    </subcellularLocation>
</comment>
<dbReference type="SMART" id="SM00233">
    <property type="entry name" value="PH"/>
    <property type="match status" value="1"/>
</dbReference>
<protein>
    <submittedName>
        <fullName evidence="9">PH domain-like,Pleckstrin homology domain,Dbl homology (DH) domain,SH3 domain</fullName>
    </submittedName>
</protein>
<gene>
    <name evidence="9" type="ORF">CINCED_3A001492</name>
</gene>